<organism evidence="1 2">
    <name type="scientific">Limnofasciculus baicalensis BBK-W-15</name>
    <dbReference type="NCBI Taxonomy" id="2699891"/>
    <lineage>
        <taxon>Bacteria</taxon>
        <taxon>Bacillati</taxon>
        <taxon>Cyanobacteriota</taxon>
        <taxon>Cyanophyceae</taxon>
        <taxon>Coleofasciculales</taxon>
        <taxon>Coleofasciculaceae</taxon>
        <taxon>Limnofasciculus</taxon>
        <taxon>Limnofasciculus baicalensis</taxon>
    </lineage>
</organism>
<keyword evidence="2" id="KW-1185">Reference proteome</keyword>
<dbReference type="EMBL" id="JAMZMM010000016">
    <property type="protein sequence ID" value="MCP2727497.1"/>
    <property type="molecule type" value="Genomic_DNA"/>
</dbReference>
<accession>A0AAE3GP57</accession>
<protein>
    <submittedName>
        <fullName evidence="1">Uncharacterized protein</fullName>
    </submittedName>
</protein>
<dbReference type="RefSeq" id="WP_254010313.1">
    <property type="nucleotide sequence ID" value="NZ_JAMZMM010000016.1"/>
</dbReference>
<gene>
    <name evidence="1" type="ORF">NJ959_03285</name>
</gene>
<comment type="caution">
    <text evidence="1">The sequence shown here is derived from an EMBL/GenBank/DDBJ whole genome shotgun (WGS) entry which is preliminary data.</text>
</comment>
<reference evidence="1" key="1">
    <citation type="submission" date="2022-06" db="EMBL/GenBank/DDBJ databases">
        <title>New cyanobacteria of genus Symplocastrum in benthos of Lake Baikal.</title>
        <authorList>
            <person name="Sorokovikova E."/>
            <person name="Tikhonova I."/>
            <person name="Krasnopeev A."/>
            <person name="Evseev P."/>
            <person name="Gladkikh A."/>
            <person name="Belykh O."/>
        </authorList>
    </citation>
    <scope>NUCLEOTIDE SEQUENCE</scope>
    <source>
        <strain evidence="1">BBK-W-15</strain>
    </source>
</reference>
<proteinExistence type="predicted"/>
<evidence type="ECO:0000313" key="1">
    <source>
        <dbReference type="EMBL" id="MCP2727497.1"/>
    </source>
</evidence>
<name>A0AAE3GP57_9CYAN</name>
<evidence type="ECO:0000313" key="2">
    <source>
        <dbReference type="Proteomes" id="UP001204953"/>
    </source>
</evidence>
<sequence length="97" mass="11022">MLKLILLRQIKLDFILFWLGASPIPAIALRCCKADRNCIIQSAIVRFNLDSSIVRCDRILDAIASSSLPKSDRAIPPLIFPIAEAGRWYPRGYFLKY</sequence>
<dbReference type="Proteomes" id="UP001204953">
    <property type="component" value="Unassembled WGS sequence"/>
</dbReference>
<dbReference type="AlphaFoldDB" id="A0AAE3GP57"/>